<dbReference type="InterPro" id="IPR046335">
    <property type="entry name" value="LacI/GalR-like_sensor"/>
</dbReference>
<name>A0A806FIT2_BIFAN</name>
<organism evidence="5 6">
    <name type="scientific">Bifidobacterium animalis subsp. lactis CNCM I-2494</name>
    <dbReference type="NCBI Taxonomy" id="1042403"/>
    <lineage>
        <taxon>Bacteria</taxon>
        <taxon>Bacillati</taxon>
        <taxon>Actinomycetota</taxon>
        <taxon>Actinomycetes</taxon>
        <taxon>Bifidobacteriales</taxon>
        <taxon>Bifidobacteriaceae</taxon>
        <taxon>Bifidobacterium</taxon>
    </lineage>
</organism>
<dbReference type="CDD" id="cd01392">
    <property type="entry name" value="HTH_LacI"/>
    <property type="match status" value="1"/>
</dbReference>
<dbReference type="InterPro" id="IPR028082">
    <property type="entry name" value="Peripla_BP_I"/>
</dbReference>
<keyword evidence="1" id="KW-0805">Transcription regulation</keyword>
<dbReference type="Gene3D" id="3.40.50.2300">
    <property type="match status" value="2"/>
</dbReference>
<evidence type="ECO:0000313" key="5">
    <source>
        <dbReference type="EMBL" id="AEK29499.1"/>
    </source>
</evidence>
<evidence type="ECO:0000256" key="3">
    <source>
        <dbReference type="ARBA" id="ARBA00023163"/>
    </source>
</evidence>
<dbReference type="Proteomes" id="UP000008394">
    <property type="component" value="Chromosome"/>
</dbReference>
<reference evidence="5 6" key="1">
    <citation type="journal article" date="2011" name="J. Bacteriol.">
        <title>Genome Sequence of the Probiotic Strain Bifidobacterium animalis subsp. lactis CNCM I-2494.</title>
        <authorList>
            <person name="Chervaux C."/>
            <person name="Grimaldi C."/>
            <person name="Bolotin A."/>
            <person name="Quinquis B."/>
            <person name="Legrain-Raspaud S."/>
            <person name="van Hylckama Vlieg J.E."/>
            <person name="Denariaz G."/>
            <person name="Smokvina T."/>
        </authorList>
    </citation>
    <scope>NUCLEOTIDE SEQUENCE [LARGE SCALE GENOMIC DNA]</scope>
    <source>
        <strain evidence="5 6">CNCM I-2494</strain>
    </source>
</reference>
<dbReference type="GO" id="GO:0000976">
    <property type="term" value="F:transcription cis-regulatory region binding"/>
    <property type="evidence" value="ECO:0007669"/>
    <property type="project" value="TreeGrafter"/>
</dbReference>
<dbReference type="KEGG" id="bnm:BALAC2494_01061"/>
<accession>A0A806FIT2</accession>
<gene>
    <name evidence="5" type="ORF">BALAC2494_01061</name>
</gene>
<protein>
    <submittedName>
        <fullName evidence="5">Transcriptional repressor</fullName>
    </submittedName>
</protein>
<evidence type="ECO:0000313" key="6">
    <source>
        <dbReference type="Proteomes" id="UP000008394"/>
    </source>
</evidence>
<keyword evidence="2" id="KW-0238">DNA-binding</keyword>
<evidence type="ECO:0000256" key="2">
    <source>
        <dbReference type="ARBA" id="ARBA00023125"/>
    </source>
</evidence>
<dbReference type="Pfam" id="PF00356">
    <property type="entry name" value="LacI"/>
    <property type="match status" value="1"/>
</dbReference>
<dbReference type="SMART" id="SM00354">
    <property type="entry name" value="HTH_LACI"/>
    <property type="match status" value="1"/>
</dbReference>
<dbReference type="SUPFAM" id="SSF53822">
    <property type="entry name" value="Periplasmic binding protein-like I"/>
    <property type="match status" value="1"/>
</dbReference>
<feature type="domain" description="HTH lacI-type" evidence="4">
    <location>
        <begin position="19"/>
        <end position="73"/>
    </location>
</feature>
<evidence type="ECO:0000256" key="1">
    <source>
        <dbReference type="ARBA" id="ARBA00023015"/>
    </source>
</evidence>
<dbReference type="Pfam" id="PF13377">
    <property type="entry name" value="Peripla_BP_3"/>
    <property type="match status" value="1"/>
</dbReference>
<dbReference type="PANTHER" id="PTHR30146">
    <property type="entry name" value="LACI-RELATED TRANSCRIPTIONAL REPRESSOR"/>
    <property type="match status" value="1"/>
</dbReference>
<sequence length="380" mass="41337">MMCSRAEVAMAGHRGAKRPSIFEVAKLAGVSHQTVSRVINHSPNVAEATRAKVEHAIAELGYHPSNSARSLASNRTRTVGMIAGGQRFYGPVSALASIEATARAHGMFVSVAMVHEAECTQQEFDDLCGMFMQQGVDAFIFLTPTDEMFKVACKSQVSQPCVIITSSHGGVSVSEGLHMFNARQRRRVSLVGIDQWAGMASVMRLIRKHGHRNVLFFAGPGQWRDASTRLMAWNKLCAQNTVNSVTVQCGDDWESADAYRRMNHILDNIGSNGGRLPTCAVCSNDVMAIGVIRALLEHGVRVPDDMSVTGFDDMPGMSNLYPPLTTVRQDFDDLGTMAMKEALFLMGEEAEPGYPNSQHGVGLVSADLIVRQSVRAAPRR</sequence>
<dbReference type="InterPro" id="IPR000843">
    <property type="entry name" value="HTH_LacI"/>
</dbReference>
<keyword evidence="3" id="KW-0804">Transcription</keyword>
<dbReference type="GO" id="GO:0003700">
    <property type="term" value="F:DNA-binding transcription factor activity"/>
    <property type="evidence" value="ECO:0007669"/>
    <property type="project" value="TreeGrafter"/>
</dbReference>
<dbReference type="SUPFAM" id="SSF47413">
    <property type="entry name" value="lambda repressor-like DNA-binding domains"/>
    <property type="match status" value="1"/>
</dbReference>
<dbReference type="Gene3D" id="1.10.260.40">
    <property type="entry name" value="lambda repressor-like DNA-binding domains"/>
    <property type="match status" value="1"/>
</dbReference>
<evidence type="ECO:0000259" key="4">
    <source>
        <dbReference type="PROSITE" id="PS50932"/>
    </source>
</evidence>
<dbReference type="PROSITE" id="PS00356">
    <property type="entry name" value="HTH_LACI_1"/>
    <property type="match status" value="1"/>
</dbReference>
<proteinExistence type="predicted"/>
<dbReference type="PROSITE" id="PS50932">
    <property type="entry name" value="HTH_LACI_2"/>
    <property type="match status" value="1"/>
</dbReference>
<dbReference type="EMBL" id="CP002915">
    <property type="protein sequence ID" value="AEK29499.1"/>
    <property type="molecule type" value="Genomic_DNA"/>
</dbReference>
<dbReference type="InterPro" id="IPR010982">
    <property type="entry name" value="Lambda_DNA-bd_dom_sf"/>
</dbReference>
<dbReference type="AlphaFoldDB" id="A0A806FIT2"/>
<dbReference type="CDD" id="cd01574">
    <property type="entry name" value="PBP1_LacI"/>
    <property type="match status" value="1"/>
</dbReference>
<dbReference type="PANTHER" id="PTHR30146:SF109">
    <property type="entry name" value="HTH-TYPE TRANSCRIPTIONAL REGULATOR GALS"/>
    <property type="match status" value="1"/>
</dbReference>